<dbReference type="Pfam" id="PF03447">
    <property type="entry name" value="NAD_binding_3"/>
    <property type="match status" value="1"/>
</dbReference>
<evidence type="ECO:0000256" key="6">
    <source>
        <dbReference type="HAMAP-Rule" id="MF_01265"/>
    </source>
</evidence>
<comment type="similarity">
    <text evidence="1 6">Belongs to the L-aspartate dehydrogenase family.</text>
</comment>
<dbReference type="PIRSF" id="PIRSF005227">
    <property type="entry name" value="Asp_dh_NAD_syn"/>
    <property type="match status" value="1"/>
</dbReference>
<evidence type="ECO:0000313" key="10">
    <source>
        <dbReference type="Proteomes" id="UP001260980"/>
    </source>
</evidence>
<evidence type="ECO:0000256" key="3">
    <source>
        <dbReference type="ARBA" id="ARBA00022857"/>
    </source>
</evidence>
<feature type="domain" description="Aspartate dehydrogenase" evidence="7">
    <location>
        <begin position="167"/>
        <end position="254"/>
    </location>
</feature>
<keyword evidence="2 6" id="KW-0662">Pyridine nucleotide biosynthesis</keyword>
<feature type="domain" description="Aspartate/homoserine dehydrogenase NAD-binding" evidence="8">
    <location>
        <begin position="8"/>
        <end position="120"/>
    </location>
</feature>
<dbReference type="PANTHER" id="PTHR31873:SF6">
    <property type="entry name" value="ASPARTATE DEHYDROGENASE DOMAIN-CONTAINING PROTEIN"/>
    <property type="match status" value="1"/>
</dbReference>
<comment type="pathway">
    <text evidence="6">Cofactor biosynthesis; NAD(+) biosynthesis; iminoaspartate from L-aspartate (dehydrogenase route): step 1/1.</text>
</comment>
<dbReference type="EMBL" id="JAWCUD010000005">
    <property type="protein sequence ID" value="MDU0202681.1"/>
    <property type="molecule type" value="Genomic_DNA"/>
</dbReference>
<gene>
    <name evidence="6 9" type="primary">nadX</name>
    <name evidence="9" type="ORF">RQP52_16470</name>
</gene>
<dbReference type="SUPFAM" id="SSF55347">
    <property type="entry name" value="Glyceraldehyde-3-phosphate dehydrogenase-like, C-terminal domain"/>
    <property type="match status" value="1"/>
</dbReference>
<dbReference type="Proteomes" id="UP001260980">
    <property type="component" value="Unassembled WGS sequence"/>
</dbReference>
<sequence length="268" mass="28829">MLNVGIIGYGTIGQDVAQAILQGNAGQVQLKAILVRDETKYPDTSSHGYVMTSNEEVFFRQGLDVVVESAGHEAVRHYGEKALDNRADLILVSIGALADEPLHLKILEKARQTGRKVMVPSAAIGGLDRIAAGSVGPMDEVTLVTRKPPKAWIGTVIEQQVNLAELTEPFCAFDGVARDSARLFPESVNVSAALSLAGVGFDRTKVKVFVDPHISHNTHEIEARGKFGQIHLQIRNTPSAGNPKTGYIVAMSVIKTLRDLTSPFVIGI</sequence>
<evidence type="ECO:0000256" key="2">
    <source>
        <dbReference type="ARBA" id="ARBA00022642"/>
    </source>
</evidence>
<dbReference type="RefSeq" id="WP_315952892.1">
    <property type="nucleotide sequence ID" value="NZ_JAWCUD010000005.1"/>
</dbReference>
<dbReference type="NCBIfam" id="TIGR03855">
    <property type="entry name" value="NAD_NadX"/>
    <property type="match status" value="1"/>
</dbReference>
<dbReference type="SUPFAM" id="SSF51735">
    <property type="entry name" value="NAD(P)-binding Rossmann-fold domains"/>
    <property type="match status" value="1"/>
</dbReference>
<dbReference type="InterPro" id="IPR011182">
    <property type="entry name" value="L-Asp_DH"/>
</dbReference>
<comment type="caution">
    <text evidence="9">The sequence shown here is derived from an EMBL/GenBank/DDBJ whole genome shotgun (WGS) entry which is preliminary data.</text>
</comment>
<comment type="catalytic activity">
    <reaction evidence="6">
        <text>L-aspartate + NAD(+) + H2O = oxaloacetate + NH4(+) + NADH + H(+)</text>
        <dbReference type="Rhea" id="RHEA:11788"/>
        <dbReference type="ChEBI" id="CHEBI:15377"/>
        <dbReference type="ChEBI" id="CHEBI:15378"/>
        <dbReference type="ChEBI" id="CHEBI:16452"/>
        <dbReference type="ChEBI" id="CHEBI:28938"/>
        <dbReference type="ChEBI" id="CHEBI:29991"/>
        <dbReference type="ChEBI" id="CHEBI:57540"/>
        <dbReference type="ChEBI" id="CHEBI:57945"/>
        <dbReference type="EC" id="1.4.1.21"/>
    </reaction>
</comment>
<dbReference type="Gene3D" id="3.40.50.720">
    <property type="entry name" value="NAD(P)-binding Rossmann-like Domain"/>
    <property type="match status" value="1"/>
</dbReference>
<comment type="miscellaneous">
    <text evidence="6">The iminoaspartate product is unstable in aqueous solution and can decompose to oxaloacetate and ammonia.</text>
</comment>
<evidence type="ECO:0000256" key="1">
    <source>
        <dbReference type="ARBA" id="ARBA00008331"/>
    </source>
</evidence>
<dbReference type="HAMAP" id="MF_01265">
    <property type="entry name" value="NadX"/>
    <property type="match status" value="1"/>
</dbReference>
<keyword evidence="10" id="KW-1185">Reference proteome</keyword>
<dbReference type="InterPro" id="IPR002811">
    <property type="entry name" value="Asp_DH"/>
</dbReference>
<evidence type="ECO:0000256" key="4">
    <source>
        <dbReference type="ARBA" id="ARBA00023002"/>
    </source>
</evidence>
<reference evidence="9 10" key="1">
    <citation type="submission" date="2023-10" db="EMBL/GenBank/DDBJ databases">
        <title>Paenibacillus strain PFR10 Genome sequencing and assembly.</title>
        <authorList>
            <person name="Kim I."/>
        </authorList>
    </citation>
    <scope>NUCLEOTIDE SEQUENCE [LARGE SCALE GENOMIC DNA]</scope>
    <source>
        <strain evidence="9 10">PFR10</strain>
    </source>
</reference>
<organism evidence="9 10">
    <name type="scientific">Paenibacillus violae</name>
    <dbReference type="NCBI Taxonomy" id="3077234"/>
    <lineage>
        <taxon>Bacteria</taxon>
        <taxon>Bacillati</taxon>
        <taxon>Bacillota</taxon>
        <taxon>Bacilli</taxon>
        <taxon>Bacillales</taxon>
        <taxon>Paenibacillaceae</taxon>
        <taxon>Paenibacillus</taxon>
    </lineage>
</organism>
<keyword evidence="4 6" id="KW-0560">Oxidoreductase</keyword>
<comment type="catalytic activity">
    <reaction evidence="6">
        <text>L-aspartate + NADP(+) + H2O = oxaloacetate + NH4(+) + NADPH + H(+)</text>
        <dbReference type="Rhea" id="RHEA:11784"/>
        <dbReference type="ChEBI" id="CHEBI:15377"/>
        <dbReference type="ChEBI" id="CHEBI:15378"/>
        <dbReference type="ChEBI" id="CHEBI:16452"/>
        <dbReference type="ChEBI" id="CHEBI:28938"/>
        <dbReference type="ChEBI" id="CHEBI:29991"/>
        <dbReference type="ChEBI" id="CHEBI:57783"/>
        <dbReference type="ChEBI" id="CHEBI:58349"/>
        <dbReference type="EC" id="1.4.1.21"/>
    </reaction>
</comment>
<dbReference type="EC" id="1.4.1.21" evidence="6"/>
<dbReference type="NCBIfam" id="NF009828">
    <property type="entry name" value="PRK13303.1-3"/>
    <property type="match status" value="1"/>
</dbReference>
<dbReference type="InterPro" id="IPR020626">
    <property type="entry name" value="Asp_DH_prok"/>
</dbReference>
<evidence type="ECO:0000259" key="8">
    <source>
        <dbReference type="Pfam" id="PF03447"/>
    </source>
</evidence>
<evidence type="ECO:0000313" key="9">
    <source>
        <dbReference type="EMBL" id="MDU0202681.1"/>
    </source>
</evidence>
<dbReference type="GO" id="GO:0033735">
    <property type="term" value="F:aspartate dehydrogenase [NAD(P)+] activity"/>
    <property type="evidence" value="ECO:0007669"/>
    <property type="project" value="UniProtKB-EC"/>
</dbReference>
<protein>
    <recommendedName>
        <fullName evidence="6">L-aspartate dehydrogenase</fullName>
        <ecNumber evidence="6">1.4.1.21</ecNumber>
    </recommendedName>
</protein>
<proteinExistence type="inferred from homology"/>
<accession>A0ABU3RF21</accession>
<dbReference type="NCBIfam" id="NF009829">
    <property type="entry name" value="PRK13303.1-4"/>
    <property type="match status" value="1"/>
</dbReference>
<evidence type="ECO:0000259" key="7">
    <source>
        <dbReference type="Pfam" id="PF01958"/>
    </source>
</evidence>
<keyword evidence="3 6" id="KW-0521">NADP</keyword>
<keyword evidence="5 6" id="KW-0520">NAD</keyword>
<feature type="active site" evidence="6">
    <location>
        <position position="219"/>
    </location>
</feature>
<comment type="function">
    <text evidence="6">Specifically catalyzes the NAD or NADP-dependent dehydrogenation of L-aspartate to iminoaspartate.</text>
</comment>
<dbReference type="Pfam" id="PF01958">
    <property type="entry name" value="Asp_DH_C"/>
    <property type="match status" value="1"/>
</dbReference>
<dbReference type="Gene3D" id="3.30.360.10">
    <property type="entry name" value="Dihydrodipicolinate Reductase, domain 2"/>
    <property type="match status" value="1"/>
</dbReference>
<name>A0ABU3RF21_9BACL</name>
<dbReference type="PANTHER" id="PTHR31873">
    <property type="entry name" value="L-ASPARTATE DEHYDROGENASE-RELATED"/>
    <property type="match status" value="1"/>
</dbReference>
<feature type="binding site" evidence="6">
    <location>
        <position position="123"/>
    </location>
    <ligand>
        <name>NAD(+)</name>
        <dbReference type="ChEBI" id="CHEBI:57540"/>
    </ligand>
</feature>
<dbReference type="InterPro" id="IPR022487">
    <property type="entry name" value="Asp_DH_arc"/>
</dbReference>
<dbReference type="InterPro" id="IPR036291">
    <property type="entry name" value="NAD(P)-bd_dom_sf"/>
</dbReference>
<feature type="binding site" evidence="6">
    <location>
        <position position="189"/>
    </location>
    <ligand>
        <name>NAD(+)</name>
        <dbReference type="ChEBI" id="CHEBI:57540"/>
    </ligand>
</feature>
<dbReference type="InterPro" id="IPR005106">
    <property type="entry name" value="Asp/hSer_DH_NAD-bd"/>
</dbReference>
<evidence type="ECO:0000256" key="5">
    <source>
        <dbReference type="ARBA" id="ARBA00023027"/>
    </source>
</evidence>